<organism evidence="3 4">
    <name type="scientific">Amniculicola lignicola CBS 123094</name>
    <dbReference type="NCBI Taxonomy" id="1392246"/>
    <lineage>
        <taxon>Eukaryota</taxon>
        <taxon>Fungi</taxon>
        <taxon>Dikarya</taxon>
        <taxon>Ascomycota</taxon>
        <taxon>Pezizomycotina</taxon>
        <taxon>Dothideomycetes</taxon>
        <taxon>Pleosporomycetidae</taxon>
        <taxon>Pleosporales</taxon>
        <taxon>Amniculicolaceae</taxon>
        <taxon>Amniculicola</taxon>
    </lineage>
</organism>
<dbReference type="SUPFAM" id="SSF51735">
    <property type="entry name" value="NAD(P)-binding Rossmann-fold domains"/>
    <property type="match status" value="1"/>
</dbReference>
<dbReference type="AlphaFoldDB" id="A0A6A5WLN3"/>
<accession>A0A6A5WLN3</accession>
<dbReference type="Proteomes" id="UP000799779">
    <property type="component" value="Unassembled WGS sequence"/>
</dbReference>
<dbReference type="CDD" id="cd08267">
    <property type="entry name" value="MDR1"/>
    <property type="match status" value="1"/>
</dbReference>
<keyword evidence="1" id="KW-0560">Oxidoreductase</keyword>
<sequence length="361" mass="38237">MDIPIPITMKAWTHTQAGLPKNVLHLTEIATPTISTPTEVLVRITHCSLNPGGSIFMQLVPGFFRGNPAIPEMDFSGVVVQSGNGTSTDRNLVKGTLVFGSIPVGQHFKKTSGALAEYVVVDQSAIVKKPDGASLAEVAGLGVAGATALKVVKAGKLKKGDSVLVNGASGGIGHMVAQMAKAQVGETGRVVGVCSASNVDWLKEYGCDETIDYTHHTPVHAHLASTYSESRFNVVLDAVGIQPIFEHCSRYLVDGGSYVTVGPKAKSYTVLGMLSTIRLMATNLLWPRVLGGVARNYVQVTATSDLEALTELGNQVEEKKLKVLVGGTHSMVDAIQAYDQLLSGHARGKIVVQVQELERGQ</sequence>
<evidence type="ECO:0000256" key="1">
    <source>
        <dbReference type="ARBA" id="ARBA00023002"/>
    </source>
</evidence>
<dbReference type="GO" id="GO:0005739">
    <property type="term" value="C:mitochondrion"/>
    <property type="evidence" value="ECO:0007669"/>
    <property type="project" value="TreeGrafter"/>
</dbReference>
<proteinExistence type="predicted"/>
<dbReference type="InterPro" id="IPR013154">
    <property type="entry name" value="ADH-like_N"/>
</dbReference>
<dbReference type="Pfam" id="PF13602">
    <property type="entry name" value="ADH_zinc_N_2"/>
    <property type="match status" value="1"/>
</dbReference>
<feature type="domain" description="Enoyl reductase (ER)" evidence="2">
    <location>
        <begin position="18"/>
        <end position="352"/>
    </location>
</feature>
<dbReference type="Gene3D" id="3.40.50.720">
    <property type="entry name" value="NAD(P)-binding Rossmann-like Domain"/>
    <property type="match status" value="1"/>
</dbReference>
<dbReference type="Pfam" id="PF08240">
    <property type="entry name" value="ADH_N"/>
    <property type="match status" value="1"/>
</dbReference>
<dbReference type="InterPro" id="IPR050700">
    <property type="entry name" value="YIM1/Zinc_Alcohol_DH_Fams"/>
</dbReference>
<dbReference type="Gene3D" id="3.90.180.10">
    <property type="entry name" value="Medium-chain alcohol dehydrogenases, catalytic domain"/>
    <property type="match status" value="1"/>
</dbReference>
<dbReference type="GO" id="GO:0016491">
    <property type="term" value="F:oxidoreductase activity"/>
    <property type="evidence" value="ECO:0007669"/>
    <property type="project" value="UniProtKB-KW"/>
</dbReference>
<dbReference type="PANTHER" id="PTHR11695:SF294">
    <property type="entry name" value="RETICULON-4-INTERACTING PROTEIN 1, MITOCHONDRIAL"/>
    <property type="match status" value="1"/>
</dbReference>
<evidence type="ECO:0000313" key="4">
    <source>
        <dbReference type="Proteomes" id="UP000799779"/>
    </source>
</evidence>
<dbReference type="GO" id="GO:0008270">
    <property type="term" value="F:zinc ion binding"/>
    <property type="evidence" value="ECO:0007669"/>
    <property type="project" value="InterPro"/>
</dbReference>
<dbReference type="EMBL" id="ML977577">
    <property type="protein sequence ID" value="KAF2002427.1"/>
    <property type="molecule type" value="Genomic_DNA"/>
</dbReference>
<dbReference type="PANTHER" id="PTHR11695">
    <property type="entry name" value="ALCOHOL DEHYDROGENASE RELATED"/>
    <property type="match status" value="1"/>
</dbReference>
<dbReference type="SMART" id="SM00829">
    <property type="entry name" value="PKS_ER"/>
    <property type="match status" value="1"/>
</dbReference>
<evidence type="ECO:0000259" key="2">
    <source>
        <dbReference type="SMART" id="SM00829"/>
    </source>
</evidence>
<evidence type="ECO:0000313" key="3">
    <source>
        <dbReference type="EMBL" id="KAF2002427.1"/>
    </source>
</evidence>
<gene>
    <name evidence="3" type="ORF">P154DRAFT_553059</name>
</gene>
<dbReference type="SUPFAM" id="SSF50129">
    <property type="entry name" value="GroES-like"/>
    <property type="match status" value="1"/>
</dbReference>
<dbReference type="InterPro" id="IPR011032">
    <property type="entry name" value="GroES-like_sf"/>
</dbReference>
<dbReference type="InterPro" id="IPR002364">
    <property type="entry name" value="Quin_OxRdtase/zeta-crystal_CS"/>
</dbReference>
<dbReference type="OrthoDB" id="201656at2759"/>
<dbReference type="InterPro" id="IPR020843">
    <property type="entry name" value="ER"/>
</dbReference>
<dbReference type="InterPro" id="IPR036291">
    <property type="entry name" value="NAD(P)-bd_dom_sf"/>
</dbReference>
<reference evidence="3" key="1">
    <citation type="journal article" date="2020" name="Stud. Mycol.">
        <title>101 Dothideomycetes genomes: a test case for predicting lifestyles and emergence of pathogens.</title>
        <authorList>
            <person name="Haridas S."/>
            <person name="Albert R."/>
            <person name="Binder M."/>
            <person name="Bloem J."/>
            <person name="Labutti K."/>
            <person name="Salamov A."/>
            <person name="Andreopoulos B."/>
            <person name="Baker S."/>
            <person name="Barry K."/>
            <person name="Bills G."/>
            <person name="Bluhm B."/>
            <person name="Cannon C."/>
            <person name="Castanera R."/>
            <person name="Culley D."/>
            <person name="Daum C."/>
            <person name="Ezra D."/>
            <person name="Gonzalez J."/>
            <person name="Henrissat B."/>
            <person name="Kuo A."/>
            <person name="Liang C."/>
            <person name="Lipzen A."/>
            <person name="Lutzoni F."/>
            <person name="Magnuson J."/>
            <person name="Mondo S."/>
            <person name="Nolan M."/>
            <person name="Ohm R."/>
            <person name="Pangilinan J."/>
            <person name="Park H.-J."/>
            <person name="Ramirez L."/>
            <person name="Alfaro M."/>
            <person name="Sun H."/>
            <person name="Tritt A."/>
            <person name="Yoshinaga Y."/>
            <person name="Zwiers L.-H."/>
            <person name="Turgeon B."/>
            <person name="Goodwin S."/>
            <person name="Spatafora J."/>
            <person name="Crous P."/>
            <person name="Grigoriev I."/>
        </authorList>
    </citation>
    <scope>NUCLEOTIDE SEQUENCE</scope>
    <source>
        <strain evidence="3">CBS 123094</strain>
    </source>
</reference>
<dbReference type="PROSITE" id="PS01162">
    <property type="entry name" value="QOR_ZETA_CRYSTAL"/>
    <property type="match status" value="1"/>
</dbReference>
<name>A0A6A5WLN3_9PLEO</name>
<protein>
    <submittedName>
        <fullName evidence="3">Zinc-binding oxidoreductase</fullName>
    </submittedName>
</protein>
<keyword evidence="4" id="KW-1185">Reference proteome</keyword>